<evidence type="ECO:0000313" key="3">
    <source>
        <dbReference type="Proteomes" id="UP000003751"/>
    </source>
</evidence>
<dbReference type="OrthoDB" id="248163at2157"/>
<organism evidence="1 3">
    <name type="scientific">Haladaptatus paucihalophilus DX253</name>
    <dbReference type="NCBI Taxonomy" id="797209"/>
    <lineage>
        <taxon>Archaea</taxon>
        <taxon>Methanobacteriati</taxon>
        <taxon>Methanobacteriota</taxon>
        <taxon>Stenosarchaea group</taxon>
        <taxon>Halobacteria</taxon>
        <taxon>Halobacteriales</taxon>
        <taxon>Haladaptataceae</taxon>
        <taxon>Haladaptatus</taxon>
    </lineage>
</organism>
<dbReference type="AlphaFoldDB" id="E7QW98"/>
<evidence type="ECO:0000313" key="4">
    <source>
        <dbReference type="Proteomes" id="UP000184203"/>
    </source>
</evidence>
<dbReference type="Proteomes" id="UP000184203">
    <property type="component" value="Unassembled WGS sequence"/>
</dbReference>
<reference evidence="1 3" key="1">
    <citation type="journal article" date="2014" name="ISME J.">
        <title>Trehalose/2-sulfotrehalose biosynthesis and glycine-betaine uptake are widely spread mechanisms for osmoadaptation in the Halobacteriales.</title>
        <authorList>
            <person name="Youssef N.H."/>
            <person name="Savage-Ashlock K.N."/>
            <person name="McCully A.L."/>
            <person name="Luedtke B."/>
            <person name="Shaw E.I."/>
            <person name="Hoff W.D."/>
            <person name="Elshahed M.S."/>
        </authorList>
    </citation>
    <scope>NUCLEOTIDE SEQUENCE [LARGE SCALE GENOMIC DNA]</scope>
    <source>
        <strain evidence="1 3">DX253</strain>
    </source>
</reference>
<protein>
    <submittedName>
        <fullName evidence="1">Uncharacterized protein</fullName>
    </submittedName>
</protein>
<name>E7QW98_HALPU</name>
<reference evidence="2" key="2">
    <citation type="submission" date="2016-11" db="EMBL/GenBank/DDBJ databases">
        <authorList>
            <person name="Jaros S."/>
            <person name="Januszkiewicz K."/>
            <person name="Wedrychowicz H."/>
        </authorList>
    </citation>
    <scope>NUCLEOTIDE SEQUENCE [LARGE SCALE GENOMIC DNA]</scope>
    <source>
        <strain evidence="2">DX253</strain>
    </source>
</reference>
<sequence length="98" mass="11088">MSATESRHEVSDLVDSFVGLEIEDPLRVTVADVDIDCHVHDIDRTNDRFTILVKTFAGDYLRVETQWAGGWLDPQVDRLKPVAEERQPLGKLQDVKAV</sequence>
<dbReference type="RefSeq" id="WP_007981246.1">
    <property type="nucleotide sequence ID" value="NZ_AEMG01000016.1"/>
</dbReference>
<dbReference type="Proteomes" id="UP000003751">
    <property type="component" value="Unassembled WGS sequence"/>
</dbReference>
<dbReference type="EMBL" id="FRAN01000010">
    <property type="protein sequence ID" value="SHL66266.1"/>
    <property type="molecule type" value="Genomic_DNA"/>
</dbReference>
<evidence type="ECO:0000313" key="1">
    <source>
        <dbReference type="EMBL" id="EFW91232.1"/>
    </source>
</evidence>
<keyword evidence="4" id="KW-1185">Reference proteome</keyword>
<evidence type="ECO:0000313" key="2">
    <source>
        <dbReference type="EMBL" id="SHL66266.1"/>
    </source>
</evidence>
<proteinExistence type="predicted"/>
<accession>E7QW98</accession>
<dbReference type="PATRIC" id="fig|797209.4.peg.3048"/>
<gene>
    <name evidence="2" type="ORF">SAMN05444342_4358</name>
    <name evidence="1" type="ORF">ZOD2009_15431</name>
</gene>
<reference evidence="4" key="3">
    <citation type="submission" date="2016-11" db="EMBL/GenBank/DDBJ databases">
        <authorList>
            <person name="Varghese N."/>
            <person name="Submissions S."/>
        </authorList>
    </citation>
    <scope>NUCLEOTIDE SEQUENCE [LARGE SCALE GENOMIC DNA]</scope>
    <source>
        <strain evidence="4">DX253</strain>
    </source>
</reference>
<dbReference type="EMBL" id="AEMG01000016">
    <property type="protein sequence ID" value="EFW91232.1"/>
    <property type="molecule type" value="Genomic_DNA"/>
</dbReference>